<name>A0A0F9I0G7_9ZZZZ</name>
<reference evidence="1" key="1">
    <citation type="journal article" date="2015" name="Nature">
        <title>Complex archaea that bridge the gap between prokaryotes and eukaryotes.</title>
        <authorList>
            <person name="Spang A."/>
            <person name="Saw J.H."/>
            <person name="Jorgensen S.L."/>
            <person name="Zaremba-Niedzwiedzka K."/>
            <person name="Martijn J."/>
            <person name="Lind A.E."/>
            <person name="van Eijk R."/>
            <person name="Schleper C."/>
            <person name="Guy L."/>
            <person name="Ettema T.J."/>
        </authorList>
    </citation>
    <scope>NUCLEOTIDE SEQUENCE</scope>
</reference>
<gene>
    <name evidence="1" type="ORF">LCGC14_1640240</name>
</gene>
<sequence>MPGFKKQYFYSLIFLDINRVEVEEEVRDFYLPITKNSMEKHQQYFPSLANVMEPSVNFFKSNDGRSCMATFYGYERMQEEPVDENDEEGQNLWFTILDLLLGFVGTMRKSHKFELYSYGMAYNEEEFGWFLYSTGARVPAEQIYSKFPKEYVTL</sequence>
<evidence type="ECO:0000313" key="1">
    <source>
        <dbReference type="EMBL" id="KKM20957.1"/>
    </source>
</evidence>
<dbReference type="EMBL" id="LAZR01013661">
    <property type="protein sequence ID" value="KKM20957.1"/>
    <property type="molecule type" value="Genomic_DNA"/>
</dbReference>
<comment type="caution">
    <text evidence="1">The sequence shown here is derived from an EMBL/GenBank/DDBJ whole genome shotgun (WGS) entry which is preliminary data.</text>
</comment>
<organism evidence="1">
    <name type="scientific">marine sediment metagenome</name>
    <dbReference type="NCBI Taxonomy" id="412755"/>
    <lineage>
        <taxon>unclassified sequences</taxon>
        <taxon>metagenomes</taxon>
        <taxon>ecological metagenomes</taxon>
    </lineage>
</organism>
<protein>
    <submittedName>
        <fullName evidence="1">Uncharacterized protein</fullName>
    </submittedName>
</protein>
<accession>A0A0F9I0G7</accession>
<dbReference type="AlphaFoldDB" id="A0A0F9I0G7"/>
<proteinExistence type="predicted"/>